<dbReference type="SUPFAM" id="SSF54695">
    <property type="entry name" value="POZ domain"/>
    <property type="match status" value="2"/>
</dbReference>
<proteinExistence type="inferred from homology"/>
<dbReference type="EMBL" id="CAMXCT020001114">
    <property type="protein sequence ID" value="CAL1140279.1"/>
    <property type="molecule type" value="Genomic_DNA"/>
</dbReference>
<dbReference type="PANTHER" id="PTHR22872">
    <property type="entry name" value="BTK-BINDING PROTEIN-RELATED"/>
    <property type="match status" value="1"/>
</dbReference>
<dbReference type="PROSITE" id="PS50012">
    <property type="entry name" value="RCC1_3"/>
    <property type="match status" value="7"/>
</dbReference>
<feature type="repeat" description="RCC1" evidence="3">
    <location>
        <begin position="264"/>
        <end position="323"/>
    </location>
</feature>
<accession>A0A9P1C897</accession>
<dbReference type="PRINTS" id="PR00633">
    <property type="entry name" value="RCCNDNSATION"/>
</dbReference>
<dbReference type="Gene3D" id="3.30.710.10">
    <property type="entry name" value="Potassium Channel Kv1.1, Chain A"/>
    <property type="match status" value="2"/>
</dbReference>
<comment type="similarity">
    <text evidence="1">Belongs to the Tdpoz family.</text>
</comment>
<dbReference type="InterPro" id="IPR009091">
    <property type="entry name" value="RCC1/BLIP-II"/>
</dbReference>
<evidence type="ECO:0000256" key="4">
    <source>
        <dbReference type="SAM" id="MobiDB-lite"/>
    </source>
</evidence>
<dbReference type="Pfam" id="PF25390">
    <property type="entry name" value="WD40_RLD"/>
    <property type="match status" value="1"/>
</dbReference>
<feature type="repeat" description="RCC1" evidence="3">
    <location>
        <begin position="324"/>
        <end position="387"/>
    </location>
</feature>
<feature type="compositionally biased region" description="Polar residues" evidence="4">
    <location>
        <begin position="984"/>
        <end position="995"/>
    </location>
</feature>
<dbReference type="OrthoDB" id="444407at2759"/>
<evidence type="ECO:0000313" key="7">
    <source>
        <dbReference type="EMBL" id="CAL4774216.1"/>
    </source>
</evidence>
<keyword evidence="8" id="KW-1185">Reference proteome</keyword>
<gene>
    <name evidence="6" type="ORF">C1SCF055_LOCUS14217</name>
</gene>
<dbReference type="InterPro" id="IPR051625">
    <property type="entry name" value="Signaling_Regulatory_Domain"/>
</dbReference>
<dbReference type="InterPro" id="IPR000210">
    <property type="entry name" value="BTB/POZ_dom"/>
</dbReference>
<keyword evidence="2" id="KW-0677">Repeat</keyword>
<feature type="repeat" description="RCC1" evidence="3">
    <location>
        <begin position="16"/>
        <end position="77"/>
    </location>
</feature>
<dbReference type="InterPro" id="IPR058923">
    <property type="entry name" value="RCC1-like_dom"/>
</dbReference>
<reference evidence="7 8" key="2">
    <citation type="submission" date="2024-05" db="EMBL/GenBank/DDBJ databases">
        <authorList>
            <person name="Chen Y."/>
            <person name="Shah S."/>
            <person name="Dougan E. K."/>
            <person name="Thang M."/>
            <person name="Chan C."/>
        </authorList>
    </citation>
    <scope>NUCLEOTIDE SEQUENCE [LARGE SCALE GENOMIC DNA]</scope>
</reference>
<dbReference type="CDD" id="cd18186">
    <property type="entry name" value="BTB_POZ_ZBTB_KLHL-like"/>
    <property type="match status" value="1"/>
</dbReference>
<dbReference type="PROSITE" id="PS50097">
    <property type="entry name" value="BTB"/>
    <property type="match status" value="1"/>
</dbReference>
<evidence type="ECO:0000313" key="8">
    <source>
        <dbReference type="Proteomes" id="UP001152797"/>
    </source>
</evidence>
<name>A0A9P1C897_9DINO</name>
<dbReference type="AlphaFoldDB" id="A0A9P1C897"/>
<dbReference type="PROSITE" id="PS00626">
    <property type="entry name" value="RCC1_2"/>
    <property type="match status" value="2"/>
</dbReference>
<evidence type="ECO:0000256" key="2">
    <source>
        <dbReference type="ARBA" id="ARBA00022737"/>
    </source>
</evidence>
<dbReference type="GO" id="GO:0016740">
    <property type="term" value="F:transferase activity"/>
    <property type="evidence" value="ECO:0007669"/>
    <property type="project" value="UniProtKB-KW"/>
</dbReference>
<feature type="repeat" description="RCC1" evidence="3">
    <location>
        <begin position="140"/>
        <end position="201"/>
    </location>
</feature>
<reference evidence="6" key="1">
    <citation type="submission" date="2022-10" db="EMBL/GenBank/DDBJ databases">
        <authorList>
            <person name="Chen Y."/>
            <person name="Dougan E. K."/>
            <person name="Chan C."/>
            <person name="Rhodes N."/>
            <person name="Thang M."/>
        </authorList>
    </citation>
    <scope>NUCLEOTIDE SEQUENCE</scope>
</reference>
<feature type="repeat" description="RCC1" evidence="3">
    <location>
        <begin position="202"/>
        <end position="263"/>
    </location>
</feature>
<evidence type="ECO:0000256" key="1">
    <source>
        <dbReference type="ARBA" id="ARBA00010846"/>
    </source>
</evidence>
<dbReference type="InterPro" id="IPR011333">
    <property type="entry name" value="SKP1/BTB/POZ_sf"/>
</dbReference>
<evidence type="ECO:0000256" key="3">
    <source>
        <dbReference type="PROSITE-ProRule" id="PRU00235"/>
    </source>
</evidence>
<dbReference type="CDD" id="cd14733">
    <property type="entry name" value="BACK"/>
    <property type="match status" value="1"/>
</dbReference>
<feature type="compositionally biased region" description="Low complexity" evidence="4">
    <location>
        <begin position="903"/>
        <end position="924"/>
    </location>
</feature>
<dbReference type="SUPFAM" id="SSF50985">
    <property type="entry name" value="RCC1/BLIP-II"/>
    <property type="match status" value="2"/>
</dbReference>
<dbReference type="Pfam" id="PF00651">
    <property type="entry name" value="BTB"/>
    <property type="match status" value="1"/>
</dbReference>
<dbReference type="Gene3D" id="2.130.10.30">
    <property type="entry name" value="Regulator of chromosome condensation 1/beta-lactamase-inhibitor protein II"/>
    <property type="match status" value="2"/>
</dbReference>
<comment type="caution">
    <text evidence="6">The sequence shown here is derived from an EMBL/GenBank/DDBJ whole genome shotgun (WGS) entry which is preliminary data.</text>
</comment>
<feature type="repeat" description="RCC1" evidence="3">
    <location>
        <begin position="78"/>
        <end position="139"/>
    </location>
</feature>
<dbReference type="InterPro" id="IPR056423">
    <property type="entry name" value="BACK_BPM_SPOP"/>
</dbReference>
<evidence type="ECO:0000259" key="5">
    <source>
        <dbReference type="PROSITE" id="PS50097"/>
    </source>
</evidence>
<feature type="domain" description="BTB" evidence="5">
    <location>
        <begin position="697"/>
        <end position="766"/>
    </location>
</feature>
<organism evidence="6">
    <name type="scientific">Cladocopium goreaui</name>
    <dbReference type="NCBI Taxonomy" id="2562237"/>
    <lineage>
        <taxon>Eukaryota</taxon>
        <taxon>Sar</taxon>
        <taxon>Alveolata</taxon>
        <taxon>Dinophyceae</taxon>
        <taxon>Suessiales</taxon>
        <taxon>Symbiodiniaceae</taxon>
        <taxon>Cladocopium</taxon>
    </lineage>
</organism>
<dbReference type="EMBL" id="CAMXCT030001114">
    <property type="protein sequence ID" value="CAL4774216.1"/>
    <property type="molecule type" value="Genomic_DNA"/>
</dbReference>
<sequence length="1004" mass="107183">MPERVPHGAQVCQMGGNVHSWGSGEMGQLGFPSLEDLPKDQDGYPYEPTASVIKEFKQIKICQIAGGDGHTAAVTVHGKLYSWGASACGQLGHCDTAQMPKDVEGYPYQPVPLLVSSLQDVCIVQIACGDAHTVALSREGVLYSWGGGGCGQLGHSETSKMPKDEDGCPYQLTPRVVEHLRPHVVATVACGKAHTIAVSERGRMFTWGAGACGQLGHPDTSSFPSDEDGYPFQPVPREVDHLKDFKVIATACGDVHTLALTDDGYVYSFGGGSYGQLGVKDVLTMPVDADNCPYMPTPQPVLNLGNIVRLACGDSHSLTVDRDGRLYCWGANSCGQLGIMNPDDPRIRKDPDGIPHLPTPAIVEALADQRIIDIACGEAHSLAVSATGNLYSWGACSCGQLGLGSCEGMPVDSDGYPYQPTPTLVTGFRGQAVLKVACGGVHNLAITEPDQSLALSLSSLVNSETLADVAFRSSEGSVLYAHLCILKHNALSLHSYVMAQLEGGTNSSVVVDGEQQIPLVALANARKEVLLDFMQYVYTLDIDAATMSLSSFSAVLELYHLGDRFNLTNLLPKCRRLIRQQLGKQNLYRPSTLNLFDTRSSSAARSALLFRGYQEDVPSDESPAPAPPDFSPGAGDGWGIFFLPTGQALVLDDVAYRETLARGTLLDLQDIEAPIKDEDATILEDHMRQMLADKESCDVTLVAGLESDEVAAHKCVLASRSSYFRALFSSEFRERSEGRVLLEDITFEQLILLLNFIYADDWLAEDADFALDMIPIADRFSVLDLKRLCERTLIGAMSVDNVARVFALADKYSCNRLRSRALLFMTDSANFHLVMKTASFAELDKALILQILHSHKTAPAPAPPPSEPLPGNSATNSKAGQSKMRDHRHRGGSAGAGTARPPGANAAGLRGGSSSSSCAPLSTLTEASTTQGRASDGPQAPCGGSSSSSTLFSPQGARPGPRGGTSPELRSGGLEVPRLPPTPGRSSITDQTNSDVRFFELGPG</sequence>
<feature type="repeat" description="RCC1" evidence="3">
    <location>
        <begin position="388"/>
        <end position="449"/>
    </location>
</feature>
<dbReference type="InterPro" id="IPR000408">
    <property type="entry name" value="Reg_chr_condens"/>
</dbReference>
<keyword evidence="7" id="KW-0808">Transferase</keyword>
<protein>
    <submittedName>
        <fullName evidence="7">E3 ubiquitin-protein ligase HERC2 (HECT domai n and RCC1-like domain-containing protein 2) (HECT-type E3 ubiquitin transferase HERC2)</fullName>
    </submittedName>
</protein>
<evidence type="ECO:0000313" key="6">
    <source>
        <dbReference type="EMBL" id="CAI3986904.1"/>
    </source>
</evidence>
<feature type="region of interest" description="Disordered" evidence="4">
    <location>
        <begin position="857"/>
        <end position="1004"/>
    </location>
</feature>
<dbReference type="Proteomes" id="UP001152797">
    <property type="component" value="Unassembled WGS sequence"/>
</dbReference>
<dbReference type="EMBL" id="CAMXCT010001114">
    <property type="protein sequence ID" value="CAI3986904.1"/>
    <property type="molecule type" value="Genomic_DNA"/>
</dbReference>
<dbReference type="Pfam" id="PF24570">
    <property type="entry name" value="BACK_BPM_SPOP"/>
    <property type="match status" value="1"/>
</dbReference>
<dbReference type="SMART" id="SM00225">
    <property type="entry name" value="BTB"/>
    <property type="match status" value="2"/>
</dbReference>
<dbReference type="Gene3D" id="6.10.250.3030">
    <property type="match status" value="1"/>
</dbReference>